<dbReference type="InterPro" id="IPR018612">
    <property type="entry name" value="NSRP1_N"/>
</dbReference>
<gene>
    <name evidence="6" type="ORF">MERGE_003009</name>
</gene>
<keyword evidence="7" id="KW-1185">Reference proteome</keyword>
<organism evidence="6 7">
    <name type="scientific">Pneumocystis wakefieldiae</name>
    <dbReference type="NCBI Taxonomy" id="38082"/>
    <lineage>
        <taxon>Eukaryota</taxon>
        <taxon>Fungi</taxon>
        <taxon>Dikarya</taxon>
        <taxon>Ascomycota</taxon>
        <taxon>Taphrinomycotina</taxon>
        <taxon>Pneumocystomycetes</taxon>
        <taxon>Pneumocystaceae</taxon>
        <taxon>Pneumocystis</taxon>
    </lineage>
</organism>
<evidence type="ECO:0000259" key="5">
    <source>
        <dbReference type="Pfam" id="PF09745"/>
    </source>
</evidence>
<feature type="domain" description="Nuclear speckle splicing regulatory protein 1 N-terminal" evidence="5">
    <location>
        <begin position="59"/>
        <end position="165"/>
    </location>
</feature>
<evidence type="ECO:0000256" key="1">
    <source>
        <dbReference type="ARBA" id="ARBA00010126"/>
    </source>
</evidence>
<name>A0A899FYW6_9ASCO</name>
<dbReference type="EMBL" id="CP054538">
    <property type="protein sequence ID" value="QSL65696.1"/>
    <property type="molecule type" value="Genomic_DNA"/>
</dbReference>
<reference evidence="6" key="1">
    <citation type="submission" date="2020-06" db="EMBL/GenBank/DDBJ databases">
        <title>Genomes of multiple members of Pneumocystis genus reveal paths to human pathogen Pneumocystis jirovecii.</title>
        <authorList>
            <person name="Cisse O.H."/>
            <person name="Ma L."/>
            <person name="Dekker J."/>
            <person name="Khil P."/>
            <person name="Jo J."/>
            <person name="Brenchley J."/>
            <person name="Blair R."/>
            <person name="Pahar B."/>
            <person name="Chabe M."/>
            <person name="Van Rompay K.A."/>
            <person name="Keesler R."/>
            <person name="Sukura A."/>
            <person name="Hirsch V."/>
            <person name="Kutty G."/>
            <person name="Liu Y."/>
            <person name="Peng L."/>
            <person name="Chen J."/>
            <person name="Song J."/>
            <person name="Weissenbacher-Lang C."/>
            <person name="Xu J."/>
            <person name="Upham N.S."/>
            <person name="Stajich J.E."/>
            <person name="Cuomo C.A."/>
            <person name="Cushion M.T."/>
            <person name="Kovacs J.A."/>
        </authorList>
    </citation>
    <scope>NUCLEOTIDE SEQUENCE</scope>
    <source>
        <strain evidence="6">2A</strain>
    </source>
</reference>
<dbReference type="InterPro" id="IPR053246">
    <property type="entry name" value="NS_splicing_regulatory_protein"/>
</dbReference>
<feature type="coiled-coil region" evidence="3">
    <location>
        <begin position="272"/>
        <end position="311"/>
    </location>
</feature>
<dbReference type="GO" id="GO:0000381">
    <property type="term" value="P:regulation of alternative mRNA splicing, via spliceosome"/>
    <property type="evidence" value="ECO:0007669"/>
    <property type="project" value="InterPro"/>
</dbReference>
<dbReference type="PANTHER" id="PTHR47845:SF1">
    <property type="entry name" value="NUCLEAR SPECKLE SPLICING REGULATORY PROTEIN 1 HOMOLOG"/>
    <property type="match status" value="1"/>
</dbReference>
<dbReference type="OrthoDB" id="446635at2759"/>
<protein>
    <recommendedName>
        <fullName evidence="5">Nuclear speckle splicing regulatory protein 1 N-terminal domain-containing protein</fullName>
    </recommendedName>
</protein>
<evidence type="ECO:0000256" key="4">
    <source>
        <dbReference type="SAM" id="MobiDB-lite"/>
    </source>
</evidence>
<feature type="coiled-coil region" evidence="3">
    <location>
        <begin position="132"/>
        <end position="162"/>
    </location>
</feature>
<keyword evidence="2 3" id="KW-0175">Coiled coil</keyword>
<proteinExistence type="inferred from homology"/>
<evidence type="ECO:0000256" key="3">
    <source>
        <dbReference type="SAM" id="Coils"/>
    </source>
</evidence>
<evidence type="ECO:0000313" key="6">
    <source>
        <dbReference type="EMBL" id="QSL65696.1"/>
    </source>
</evidence>
<feature type="compositionally biased region" description="Polar residues" evidence="4">
    <location>
        <begin position="37"/>
        <end position="46"/>
    </location>
</feature>
<accession>A0A899FYW6</accession>
<comment type="similarity">
    <text evidence="1">Belongs to the NSRP1 family.</text>
</comment>
<dbReference type="Pfam" id="PF09745">
    <property type="entry name" value="NSRP1_N"/>
    <property type="match status" value="1"/>
</dbReference>
<feature type="region of interest" description="Disordered" evidence="4">
    <location>
        <begin position="28"/>
        <end position="47"/>
    </location>
</feature>
<dbReference type="AlphaFoldDB" id="A0A899FYW6"/>
<sequence length="335" mass="40071">MSVQFGLNSSKNENISLKNVRRNVNVFVSEENDENNGESVENSTKTANKDLGLYYANSNKNVYAYDEIYDEMKEAQKKRRTETDEDKEQRKPKYMDKFFELASVRERDRLRAQEKMLQIERQAEGDMYKDKEKFVTEAYKKQQEELSRLEEEENRREALMRKKTKGLTSFYLNMLNQEEEHHNEVIEAISKSHKVLKTDEESKEKTLEEMAKELNEKGIKVTINDDGEVVDKRQLLSAGLNIVKKSIKVSQEYLRTRKNHQNPKFISKAHERERREREILSIQEQIKQMEKERQEEERRKYEELVIKSQQKRSAEEINKIKERYLKRKAESLQEL</sequence>
<dbReference type="PANTHER" id="PTHR47845">
    <property type="entry name" value="NUCLEAR SPECKLE SPLICING REGULATORY PROTEIN 1 HOMOLOG"/>
    <property type="match status" value="1"/>
</dbReference>
<evidence type="ECO:0000256" key="2">
    <source>
        <dbReference type="ARBA" id="ARBA00023054"/>
    </source>
</evidence>
<evidence type="ECO:0000313" key="7">
    <source>
        <dbReference type="Proteomes" id="UP000663699"/>
    </source>
</evidence>
<dbReference type="Proteomes" id="UP000663699">
    <property type="component" value="Chromosome 7"/>
</dbReference>